<feature type="compositionally biased region" description="Basic residues" evidence="1">
    <location>
        <begin position="569"/>
        <end position="579"/>
    </location>
</feature>
<feature type="compositionally biased region" description="Polar residues" evidence="1">
    <location>
        <begin position="2747"/>
        <end position="2757"/>
    </location>
</feature>
<feature type="region of interest" description="Disordered" evidence="1">
    <location>
        <begin position="2016"/>
        <end position="2035"/>
    </location>
</feature>
<feature type="region of interest" description="Disordered" evidence="1">
    <location>
        <begin position="2857"/>
        <end position="2884"/>
    </location>
</feature>
<proteinExistence type="predicted"/>
<name>A0A0M9FW27_LEPPY</name>
<protein>
    <submittedName>
        <fullName evidence="2">Uncharacterized protein</fullName>
    </submittedName>
</protein>
<feature type="compositionally biased region" description="Basic and acidic residues" evidence="1">
    <location>
        <begin position="143"/>
        <end position="165"/>
    </location>
</feature>
<feature type="compositionally biased region" description="Low complexity" evidence="1">
    <location>
        <begin position="1576"/>
        <end position="1615"/>
    </location>
</feature>
<feature type="region of interest" description="Disordered" evidence="1">
    <location>
        <begin position="2297"/>
        <end position="2351"/>
    </location>
</feature>
<comment type="caution">
    <text evidence="2">The sequence shown here is derived from an EMBL/GenBank/DDBJ whole genome shotgun (WGS) entry which is preliminary data.</text>
</comment>
<feature type="compositionally biased region" description="Polar residues" evidence="1">
    <location>
        <begin position="2299"/>
        <end position="2313"/>
    </location>
</feature>
<feature type="region of interest" description="Disordered" evidence="1">
    <location>
        <begin position="3032"/>
        <end position="3061"/>
    </location>
</feature>
<evidence type="ECO:0000256" key="1">
    <source>
        <dbReference type="SAM" id="MobiDB-lite"/>
    </source>
</evidence>
<feature type="compositionally biased region" description="Polar residues" evidence="1">
    <location>
        <begin position="1562"/>
        <end position="1574"/>
    </location>
</feature>
<feature type="region of interest" description="Disordered" evidence="1">
    <location>
        <begin position="2477"/>
        <end position="2553"/>
    </location>
</feature>
<feature type="compositionally biased region" description="Low complexity" evidence="1">
    <location>
        <begin position="965"/>
        <end position="978"/>
    </location>
</feature>
<feature type="compositionally biased region" description="Low complexity" evidence="1">
    <location>
        <begin position="2523"/>
        <end position="2535"/>
    </location>
</feature>
<feature type="compositionally biased region" description="Polar residues" evidence="1">
    <location>
        <begin position="400"/>
        <end position="419"/>
    </location>
</feature>
<dbReference type="InterPro" id="IPR051144">
    <property type="entry name" value="Formin_homology_domain"/>
</dbReference>
<feature type="region of interest" description="Disordered" evidence="1">
    <location>
        <begin position="1400"/>
        <end position="1424"/>
    </location>
</feature>
<sequence>MFTSRSFAARDTELQSALTALHKAHYHTHEDVVGILLADDFRADAMRGEYYTTTYLRHRLPLLFSLALCKWRPHRHMRTQLLQKKDRLHSSDNLVQRGDAPRDSEEDSEDAQHQRRHRRDGGSYGLRSDDGADSSLSPAGAVDRSKSLLHRDASMSDDSQRETWSAEHTPAPSTPSPPPATAAAAKGNGGLTHEQQTQLSILALQLLCGDRSRVREGSAEAFTAVCGPIWDARTVRAFYDDHRRLVRWTCRVLHASCEWMEIVVRRAVEDELLEAPASVSAPNPHVHDVSSGVVPGCGDSADAVAAPLMSTSSSSPRRSREHRAVSVGARRLPSCTVYSPRKEASSANPISLDGRQPASSTSSNDSGSDTQDGTPHFRRLRRLRSEPPLMTTLPPRVPQRSGSNTLLHPQSEQVSCGQNTPPPPPPPPPIASSVTPPSSTPKHNYRTTFASTAELEASLELHCRRIRHALMLLESLLVSLVLVQSYIYRTEPGRSNMPPWLRPDGSSNSSSGSASSESSGIDDSLSDRDDDCDGGRREDVSEDGSIDGGGHRRRVQTGSLLESAIDSRRRLRRQRRQRQRSQTTVSIKDRSSPFELRTDTCSSFGTIRGAGEEVVDAQIAAEAKEPPLGLLVRHSLHAFTETFLCITTVQQQLQEYSHESRHAPVSTTTVLPNRSFTVASAMTTSSENTNNDNNNNSSNTSRLSSHNLLRYPSPPYLLPSYTATTTAGSAVSPVTPVESESETLVAARGTPAAYACPTCQRFHQVEEMLLVAANTNLEVLKKTAIAFAANHSAIAAESIRVIDAEGAVFTSQATMLLAHVLTPDLLAAHPPGSRGGMALEWVLNYVFGGCSGADVRQHQQQQERQHVAGVADANSSFDCFSLVNSSFSSTNPQSTDASDPDGHSLSSDGGWRSLGGENSNASDGGHSSAPSSGKWNVNRFEYGDNDVGDAPLQRNDTTTNLSDGAAPPETAPEPQETRATNMRVEYVLAACFTRCHPLMTVIGLVAENNQYNCGHTVAQAVLQYAFTLAQTSALLLRTPLLTNSWSTPFIEAMMRGLSELAAHAHQSVSVTPAVAQPAGALGGGGGGGAGGVTSGAAAAGANLTWSFSSSSPAAAVAAAVAGRAAAAPTGPPQLMGPDRSFAPLLAAHLNVPTSLVSSAMQHVPRPRPYAFTPPPTIVVTGATAAEESEVAQVRTMRRCLALHWAKCVLLSARTLTRAGTYDVAVPFEHYVNIRNARVRLRGRMMEYRDRMRSHFAHGANHEKVRRLDEVFARWEADERRMAMNDVTITEDPNGSFTTATAPFTTQGTPTTPALYAVDSFGRVSPMPVTVGEGGTMSDPQTAVGSAVPSHFNSARNSYTMTSPFAVSTGPNSKTWTPVAATTATTAPAPAADPIRDQLLLPQPDDSDPGSIGADPLGRSFDDTSGTVVTEKESYRRAFVDSFCFGKSDFELLSAALLDKSRTAVQVPIHVIVCTSLFSVLDAMGDVLLCEKPRLNSVVANELLTLLYEAQLSMLEPLHDGAMAVVERTGSTPSSTAATTPSFSLCSSPEMEHPGADVKDAATSDSFVSPTSIRLPSTAATSSSPSNASSRSSSSSSCVSSASSVTLSSDGSTSQPAPAPPAPADTERENAVSGPPHRGGDGEGGSDNQPDSVPSLHAGPAQQHHPKKKHTKREDSTAITRDGHILLFNEYALLLEAGLRTPLVVRRWRDDVKRNPDHAARGYLSLLDHLQYRQSQWAEASREEYLVSRSTLRLMLGVTARDARGNLHGNILHVDDLDVMGSRKEEVAPRLGVTSSKDSLTTLYSDEWDPSMVEPAVTAQAHKVDGRDGSSSGDAVAVAAAASSESINSGSNPAMCSQGPSVDSMGHDHSGDGLAESKRQEGGSATTARSRAVEALSALPLLRSTDHFSGEAFKPPSRVLVAPGIAAPPSPSGVPGVTCSSSAHLTPPGLLGRPPLQGTAVKLGPRTSSFECVSLLGTRMETSDEGTPLQASSSSAAAGNSSIAHAHHRHHIPHYVDADNLEDDDDGDDDLEGVEEGTEDLDDVARDRLHHRHHHEGAHAGDDAHHCAVCASEGLANFSFASAETSDEEREGRASPPSASASHVTAPQSIEQQRHSSHLPRHDGADGTDNCHHALHHLHPQQQHSSGVDSVSRASRSPSHLHSGNGSDDRANHRRHLRPSHPSWRLMPTRVTLAGVRAELDTMRTRMPDTWTLTEPLAEEGNAPSAAAAAAAVAAEKQKEINGGLAEEHRSAAAAGPTAAAPSAVLYAPVRVTPVNPNSISNNTDATTAEQVELKAPAANTGSDSAPSSVQPPTSGEARAGRGATHGDGDVVGGSAGEGPPPPLSPAEATVPSSALPASVVAAAEEPKVKTVQGDATAAAAGALTGVLSATTEEEAAACACAEEVPATREPVPGNAADVPLARAAREDEGKVGKVAGENKTEVFSALSSPPQLPAEPESIVAVEEAVQPVEASPLLAGCLHSSNTSSGSRSNSTMESPRSAPEELRTTENAGEGAEVGSVNSGAAVPCDDAAPADADVTHRGGSCGPASPVASQQGLPGSTLAMTPPSASSKVILMELPTTKATAVFGSSRRAASVGGCGFTGSPFSSPRLFVDAMGSSAPLGTSSGGLLSDAALNRAMHRVLHHHRALPLGTSPSSLRSTYHASARSTPCSPPSPPSAAAATVAEEADGRGSNGASSLRGGSPIPGERGKEPDPLPTAHARKEKPRHQSLSTRDIWNQTLSQLKLTTTAAAEGSSQEVGEERVAPQRLSLDAASTPTDAEGAGAASMTNHAAMTVLPDSTDNLRHSSSSSSVGDHVEVSSSAMALLGQASTGTVSPTSPNTSHSAPHDLQWYTRANTAAAHRPPRSTVSVEEPMSPASVDNSRFSVEGSSTAQVAAEGVMGGIPIGQGGGRSRLWPAGARSRQRSPPSERLNGGVQVSADAADPSNAQGSRGITSVTKSDSCDLCAPSTSTAAAVPSVMQRTSASDGGGVSDVVKKRREAQTPPPPCAMLNGKSLTDVERAYEPLVHHVPLRLNNHSDSPLNNRNVAATDYASGNDSDVST</sequence>
<feature type="region of interest" description="Disordered" evidence="1">
    <location>
        <begin position="2081"/>
        <end position="2185"/>
    </location>
</feature>
<feature type="compositionally biased region" description="Polar residues" evidence="1">
    <location>
        <begin position="3034"/>
        <end position="3061"/>
    </location>
</feature>
<feature type="region of interest" description="Disordered" evidence="1">
    <location>
        <begin position="308"/>
        <end position="327"/>
    </location>
</feature>
<feature type="compositionally biased region" description="Low complexity" evidence="1">
    <location>
        <begin position="1990"/>
        <end position="2003"/>
    </location>
</feature>
<feature type="region of interest" description="Disordered" evidence="1">
    <location>
        <begin position="492"/>
        <end position="592"/>
    </location>
</feature>
<feature type="region of interest" description="Disordered" evidence="1">
    <location>
        <begin position="1980"/>
        <end position="2005"/>
    </location>
</feature>
<feature type="region of interest" description="Disordered" evidence="1">
    <location>
        <begin position="2646"/>
        <end position="2735"/>
    </location>
</feature>
<dbReference type="OrthoDB" id="10562148at2759"/>
<feature type="compositionally biased region" description="Low complexity" evidence="1">
    <location>
        <begin position="1530"/>
        <end position="1541"/>
    </location>
</feature>
<feature type="compositionally biased region" description="Polar residues" evidence="1">
    <location>
        <begin position="2144"/>
        <end position="2165"/>
    </location>
</feature>
<feature type="compositionally biased region" description="Polar residues" evidence="1">
    <location>
        <begin position="2828"/>
        <end position="2844"/>
    </location>
</feature>
<feature type="compositionally biased region" description="Low complexity" evidence="1">
    <location>
        <begin position="1297"/>
        <end position="1307"/>
    </location>
</feature>
<organism evidence="2 3">
    <name type="scientific">Leptomonas pyrrhocoris</name>
    <name type="common">Firebug parasite</name>
    <dbReference type="NCBI Taxonomy" id="157538"/>
    <lineage>
        <taxon>Eukaryota</taxon>
        <taxon>Discoba</taxon>
        <taxon>Euglenozoa</taxon>
        <taxon>Kinetoplastea</taxon>
        <taxon>Metakinetoplastina</taxon>
        <taxon>Trypanosomatida</taxon>
        <taxon>Trypanosomatidae</taxon>
        <taxon>Leishmaniinae</taxon>
        <taxon>Leptomonas</taxon>
    </lineage>
</organism>
<gene>
    <name evidence="2" type="ORF">ABB37_07406</name>
</gene>
<feature type="compositionally biased region" description="Basic and acidic residues" evidence="1">
    <location>
        <begin position="2119"/>
        <end position="2131"/>
    </location>
</feature>
<keyword evidence="3" id="KW-1185">Reference proteome</keyword>
<feature type="compositionally biased region" description="Low complexity" evidence="1">
    <location>
        <begin position="2481"/>
        <end position="2496"/>
    </location>
</feature>
<dbReference type="OMA" id="HASCEWM"/>
<feature type="region of interest" description="Disordered" evidence="1">
    <location>
        <begin position="1843"/>
        <end position="1890"/>
    </location>
</feature>
<feature type="region of interest" description="Disordered" evidence="1">
    <location>
        <begin position="336"/>
        <end position="445"/>
    </location>
</feature>
<evidence type="ECO:0000313" key="3">
    <source>
        <dbReference type="Proteomes" id="UP000037923"/>
    </source>
</evidence>
<feature type="compositionally biased region" description="Basic and acidic residues" evidence="1">
    <location>
        <begin position="1549"/>
        <end position="1561"/>
    </location>
</feature>
<dbReference type="RefSeq" id="XP_015655515.1">
    <property type="nucleotide sequence ID" value="XM_015806038.1"/>
</dbReference>
<dbReference type="GeneID" id="26907692"/>
<feature type="region of interest" description="Disordered" evidence="1">
    <location>
        <begin position="683"/>
        <end position="706"/>
    </location>
</feature>
<dbReference type="EMBL" id="LGTL01000018">
    <property type="protein sequence ID" value="KPA77076.1"/>
    <property type="molecule type" value="Genomic_DNA"/>
</dbReference>
<feature type="region of interest" description="Disordered" evidence="1">
    <location>
        <begin position="2828"/>
        <end position="2847"/>
    </location>
</feature>
<feature type="compositionally biased region" description="Acidic residues" evidence="1">
    <location>
        <begin position="2018"/>
        <end position="2035"/>
    </location>
</feature>
<feature type="compositionally biased region" description="Gly residues" evidence="1">
    <location>
        <begin position="2323"/>
        <end position="2336"/>
    </location>
</feature>
<feature type="region of interest" description="Disordered" evidence="1">
    <location>
        <begin position="888"/>
        <end position="978"/>
    </location>
</feature>
<feature type="compositionally biased region" description="Low complexity" evidence="1">
    <location>
        <begin position="504"/>
        <end position="523"/>
    </location>
</feature>
<feature type="compositionally biased region" description="Low complexity" evidence="1">
    <location>
        <begin position="359"/>
        <end position="374"/>
    </location>
</feature>
<dbReference type="VEuPathDB" id="TriTrypDB:LpyrH10_18_1330"/>
<feature type="compositionally biased region" description="Low complexity" evidence="1">
    <location>
        <begin position="431"/>
        <end position="441"/>
    </location>
</feature>
<feature type="region of interest" description="Disordered" evidence="1">
    <location>
        <begin position="2902"/>
        <end position="2962"/>
    </location>
</feature>
<accession>A0A0M9FW27</accession>
<feature type="compositionally biased region" description="Pro residues" evidence="1">
    <location>
        <begin position="420"/>
        <end position="430"/>
    </location>
</feature>
<feature type="region of interest" description="Disordered" evidence="1">
    <location>
        <begin position="1288"/>
        <end position="1307"/>
    </location>
</feature>
<feature type="region of interest" description="Disordered" evidence="1">
    <location>
        <begin position="82"/>
        <end position="193"/>
    </location>
</feature>
<dbReference type="Proteomes" id="UP000037923">
    <property type="component" value="Unassembled WGS sequence"/>
</dbReference>
<feature type="compositionally biased region" description="Gly residues" evidence="1">
    <location>
        <begin position="2902"/>
        <end position="2911"/>
    </location>
</feature>
<feature type="compositionally biased region" description="Polar residues" evidence="1">
    <location>
        <begin position="2945"/>
        <end position="2959"/>
    </location>
</feature>
<feature type="region of interest" description="Disordered" evidence="1">
    <location>
        <begin position="1526"/>
        <end position="1675"/>
    </location>
</feature>
<evidence type="ECO:0000313" key="2">
    <source>
        <dbReference type="EMBL" id="KPA77076.1"/>
    </source>
</evidence>
<feature type="compositionally biased region" description="Polar residues" evidence="1">
    <location>
        <begin position="2096"/>
        <end position="2110"/>
    </location>
</feature>
<feature type="region of interest" description="Disordered" evidence="1">
    <location>
        <begin position="2747"/>
        <end position="2785"/>
    </location>
</feature>
<reference evidence="2 3" key="1">
    <citation type="submission" date="2015-07" db="EMBL/GenBank/DDBJ databases">
        <title>High-quality genome of monoxenous trypanosomatid Leptomonas pyrrhocoris.</title>
        <authorList>
            <person name="Flegontov P."/>
            <person name="Butenko A."/>
            <person name="Firsov S."/>
            <person name="Vlcek C."/>
            <person name="Logacheva M.D."/>
            <person name="Field M."/>
            <person name="Filatov D."/>
            <person name="Flegontova O."/>
            <person name="Gerasimov E."/>
            <person name="Jackson A.P."/>
            <person name="Kelly S."/>
            <person name="Opperdoes F."/>
            <person name="O'Reilly A."/>
            <person name="Votypka J."/>
            <person name="Yurchenko V."/>
            <person name="Lukes J."/>
        </authorList>
    </citation>
    <scope>NUCLEOTIDE SEQUENCE [LARGE SCALE GENOMIC DNA]</scope>
    <source>
        <strain evidence="2">H10</strain>
    </source>
</reference>
<feature type="compositionally biased region" description="Low complexity" evidence="1">
    <location>
        <begin position="1843"/>
        <end position="1853"/>
    </location>
</feature>
<feature type="compositionally biased region" description="Polar residues" evidence="1">
    <location>
        <begin position="2652"/>
        <end position="2662"/>
    </location>
</feature>
<dbReference type="PANTHER" id="PTHR45733">
    <property type="entry name" value="FORMIN-J"/>
    <property type="match status" value="1"/>
</dbReference>
<feature type="compositionally biased region" description="Basic and acidic residues" evidence="1">
    <location>
        <begin position="1864"/>
        <end position="1880"/>
    </location>
</feature>
<feature type="compositionally biased region" description="Polar residues" evidence="1">
    <location>
        <begin position="888"/>
        <end position="897"/>
    </location>
</feature>